<evidence type="ECO:0000313" key="4">
    <source>
        <dbReference type="Proteomes" id="UP000286097"/>
    </source>
</evidence>
<sequence>MGEATKDTCGTKMDWFYIKRAKNLSFRSRAGDAVEKDTAASRSKSGRVVGFRLARFLLLRYLPLLSDSARRIDSAAKVVGVVVVQPKLSVLAFHVLT</sequence>
<evidence type="ECO:0000313" key="2">
    <source>
        <dbReference type="EMBL" id="RQM10461.1"/>
    </source>
</evidence>
<evidence type="ECO:0000313" key="1">
    <source>
        <dbReference type="EMBL" id="RMX68668.1"/>
    </source>
</evidence>
<comment type="caution">
    <text evidence="1">The sequence shown here is derived from an EMBL/GenBank/DDBJ whole genome shotgun (WGS) entry which is preliminary data.</text>
</comment>
<dbReference type="EMBL" id="QKXF01000609">
    <property type="protein sequence ID" value="RQM10461.1"/>
    <property type="molecule type" value="Genomic_DNA"/>
</dbReference>
<protein>
    <submittedName>
        <fullName evidence="1">Uncharacterized protein</fullName>
    </submittedName>
</protein>
<reference evidence="3 4" key="1">
    <citation type="submission" date="2018-06" db="EMBL/GenBank/DDBJ databases">
        <title>Comparative genomics of downy mildews reveals potential adaptations to biotrophy.</title>
        <authorList>
            <person name="Fletcher K."/>
            <person name="Klosterman S.J."/>
            <person name="Derevnina L."/>
            <person name="Martin F."/>
            <person name="Koike S."/>
            <person name="Reyes Chin-Wo S."/>
            <person name="Mou B."/>
            <person name="Michelmore R."/>
        </authorList>
    </citation>
    <scope>NUCLEOTIDE SEQUENCE [LARGE SCALE GENOMIC DNA]</scope>
    <source>
        <strain evidence="2 4">R13</strain>
        <strain evidence="1 3">R14</strain>
    </source>
</reference>
<gene>
    <name evidence="2" type="ORF">DD237_003911</name>
    <name evidence="1" type="ORF">DD238_003562</name>
</gene>
<dbReference type="AlphaFoldDB" id="A0A3M6VP59"/>
<dbReference type="VEuPathDB" id="FungiDB:DD237_003911"/>
<accession>A0A3M6VP59</accession>
<proteinExistence type="predicted"/>
<keyword evidence="3" id="KW-1185">Reference proteome</keyword>
<name>A0A3M6VP59_9STRA</name>
<evidence type="ECO:0000313" key="3">
    <source>
        <dbReference type="Proteomes" id="UP000282087"/>
    </source>
</evidence>
<dbReference type="Proteomes" id="UP000282087">
    <property type="component" value="Unassembled WGS sequence"/>
</dbReference>
<dbReference type="Proteomes" id="UP000286097">
    <property type="component" value="Unassembled WGS sequence"/>
</dbReference>
<organism evidence="1 3">
    <name type="scientific">Peronospora effusa</name>
    <dbReference type="NCBI Taxonomy" id="542832"/>
    <lineage>
        <taxon>Eukaryota</taxon>
        <taxon>Sar</taxon>
        <taxon>Stramenopiles</taxon>
        <taxon>Oomycota</taxon>
        <taxon>Peronosporomycetes</taxon>
        <taxon>Peronosporales</taxon>
        <taxon>Peronosporaceae</taxon>
        <taxon>Peronospora</taxon>
    </lineage>
</organism>
<dbReference type="EMBL" id="QLLG01000059">
    <property type="protein sequence ID" value="RMX68668.1"/>
    <property type="molecule type" value="Genomic_DNA"/>
</dbReference>